<dbReference type="Proteomes" id="UP000237222">
    <property type="component" value="Unassembled WGS sequence"/>
</dbReference>
<dbReference type="SMART" id="SM00342">
    <property type="entry name" value="HTH_ARAC"/>
    <property type="match status" value="1"/>
</dbReference>
<dbReference type="Pfam" id="PF12625">
    <property type="entry name" value="Arabinose_bd"/>
    <property type="match status" value="1"/>
</dbReference>
<keyword evidence="1" id="KW-0805">Transcription regulation</keyword>
<dbReference type="GO" id="GO:0005829">
    <property type="term" value="C:cytosol"/>
    <property type="evidence" value="ECO:0007669"/>
    <property type="project" value="TreeGrafter"/>
</dbReference>
<reference evidence="5" key="1">
    <citation type="submission" date="2018-01" db="EMBL/GenBank/DDBJ databases">
        <authorList>
            <person name="Yu X.-D."/>
        </authorList>
    </citation>
    <scope>NUCLEOTIDE SEQUENCE</scope>
    <source>
        <strain evidence="5">ZX-21</strain>
    </source>
</reference>
<sequence length="345" mass="38313">MAMSLIRSGAIAGFAELVSRCGENPVALLAQVGLSSAQLRDPNNYIAYRQVAELLEISAEACQQPLFGLLLAQRQSSSVLGDIALGWSQQPTLQDAIDKASQQLYLHVRGLELHQNIEGEVMRFEFSFTLASALGIQQLIQLSYGHLCNFIDELVGVDSRELQFYLHQSTDESDLKSLLPRYAARLVFNAANNGMSMPLRWATRKPRVDTASLEAHFRDYVSQLEKNYPDSIRDRIKSVIGQLLRSGDCSLARVAAVMGVQARVLQKRLAAQNSTYAQLLRETRQQIAQQYLAHNAMSITDLALNLGYAEVAVFSRHFKQWTGLSPRLWQQQYKVGGPSGVDVGA</sequence>
<feature type="domain" description="HTH araC/xylS-type" evidence="4">
    <location>
        <begin position="234"/>
        <end position="332"/>
    </location>
</feature>
<dbReference type="InterPro" id="IPR009057">
    <property type="entry name" value="Homeodomain-like_sf"/>
</dbReference>
<protein>
    <submittedName>
        <fullName evidence="5">AraC family transcriptional regulator</fullName>
    </submittedName>
</protein>
<keyword evidence="2" id="KW-0238">DNA-binding</keyword>
<dbReference type="SUPFAM" id="SSF46689">
    <property type="entry name" value="Homeodomain-like"/>
    <property type="match status" value="1"/>
</dbReference>
<evidence type="ECO:0000256" key="3">
    <source>
        <dbReference type="ARBA" id="ARBA00023163"/>
    </source>
</evidence>
<dbReference type="InterPro" id="IPR018060">
    <property type="entry name" value="HTH_AraC"/>
</dbReference>
<evidence type="ECO:0000256" key="2">
    <source>
        <dbReference type="ARBA" id="ARBA00023125"/>
    </source>
</evidence>
<dbReference type="GO" id="GO:0003700">
    <property type="term" value="F:DNA-binding transcription factor activity"/>
    <property type="evidence" value="ECO:0007669"/>
    <property type="project" value="InterPro"/>
</dbReference>
<evidence type="ECO:0000313" key="6">
    <source>
        <dbReference type="Proteomes" id="UP000237222"/>
    </source>
</evidence>
<proteinExistence type="predicted"/>
<dbReference type="PANTHER" id="PTHR47894:SF4">
    <property type="entry name" value="HTH-TYPE TRANSCRIPTIONAL REGULATOR GADX"/>
    <property type="match status" value="1"/>
</dbReference>
<dbReference type="PROSITE" id="PS01124">
    <property type="entry name" value="HTH_ARAC_FAMILY_2"/>
    <property type="match status" value="1"/>
</dbReference>
<keyword evidence="3" id="KW-0804">Transcription</keyword>
<dbReference type="Pfam" id="PF12833">
    <property type="entry name" value="HTH_18"/>
    <property type="match status" value="1"/>
</dbReference>
<name>A0A2S4HJ36_9GAMM</name>
<evidence type="ECO:0000256" key="1">
    <source>
        <dbReference type="ARBA" id="ARBA00023015"/>
    </source>
</evidence>
<dbReference type="PANTHER" id="PTHR47894">
    <property type="entry name" value="HTH-TYPE TRANSCRIPTIONAL REGULATOR GADX"/>
    <property type="match status" value="1"/>
</dbReference>
<dbReference type="EMBL" id="PQGG01000009">
    <property type="protein sequence ID" value="POP53993.1"/>
    <property type="molecule type" value="Genomic_DNA"/>
</dbReference>
<dbReference type="Gene3D" id="1.10.10.60">
    <property type="entry name" value="Homeodomain-like"/>
    <property type="match status" value="1"/>
</dbReference>
<dbReference type="GO" id="GO:0000976">
    <property type="term" value="F:transcription cis-regulatory region binding"/>
    <property type="evidence" value="ECO:0007669"/>
    <property type="project" value="TreeGrafter"/>
</dbReference>
<accession>A0A2S4HJ36</accession>
<dbReference type="InterPro" id="IPR032687">
    <property type="entry name" value="AraC-type_N"/>
</dbReference>
<comment type="caution">
    <text evidence="5">The sequence shown here is derived from an EMBL/GenBank/DDBJ whole genome shotgun (WGS) entry which is preliminary data.</text>
</comment>
<gene>
    <name evidence="5" type="ORF">C0068_03910</name>
</gene>
<evidence type="ECO:0000313" key="5">
    <source>
        <dbReference type="EMBL" id="POP53993.1"/>
    </source>
</evidence>
<dbReference type="AlphaFoldDB" id="A0A2S4HJ36"/>
<evidence type="ECO:0000259" key="4">
    <source>
        <dbReference type="PROSITE" id="PS01124"/>
    </source>
</evidence>
<organism evidence="5 6">
    <name type="scientific">Zhongshania marina</name>
    <dbReference type="NCBI Taxonomy" id="2304603"/>
    <lineage>
        <taxon>Bacteria</taxon>
        <taxon>Pseudomonadati</taxon>
        <taxon>Pseudomonadota</taxon>
        <taxon>Gammaproteobacteria</taxon>
        <taxon>Cellvibrionales</taxon>
        <taxon>Spongiibacteraceae</taxon>
        <taxon>Zhongshania</taxon>
    </lineage>
</organism>